<feature type="transmembrane region" description="Helical" evidence="1">
    <location>
        <begin position="287"/>
        <end position="307"/>
    </location>
</feature>
<keyword evidence="1" id="KW-0472">Membrane</keyword>
<evidence type="ECO:0000313" key="2">
    <source>
        <dbReference type="EMBL" id="MEN3748076.1"/>
    </source>
</evidence>
<keyword evidence="1" id="KW-1133">Transmembrane helix</keyword>
<evidence type="ECO:0000256" key="1">
    <source>
        <dbReference type="SAM" id="Phobius"/>
    </source>
</evidence>
<dbReference type="RefSeq" id="WP_346247090.1">
    <property type="nucleotide sequence ID" value="NZ_JBDIZK010000007.1"/>
</dbReference>
<feature type="transmembrane region" description="Helical" evidence="1">
    <location>
        <begin position="144"/>
        <end position="160"/>
    </location>
</feature>
<reference evidence="2 3" key="1">
    <citation type="submission" date="2024-05" db="EMBL/GenBank/DDBJ databases">
        <title>Sphingomonas sp. HF-S3 16S ribosomal RNA gene Genome sequencing and assembly.</title>
        <authorList>
            <person name="Lee H."/>
        </authorList>
    </citation>
    <scope>NUCLEOTIDE SEQUENCE [LARGE SCALE GENOMIC DNA]</scope>
    <source>
        <strain evidence="2 3">HF-S3</strain>
    </source>
</reference>
<dbReference type="EMBL" id="JBDIZK010000007">
    <property type="protein sequence ID" value="MEN3748076.1"/>
    <property type="molecule type" value="Genomic_DNA"/>
</dbReference>
<dbReference type="Proteomes" id="UP001427805">
    <property type="component" value="Unassembled WGS sequence"/>
</dbReference>
<proteinExistence type="predicted"/>
<protein>
    <recommendedName>
        <fullName evidence="4">Polysaccharide biosynthesis protein</fullName>
    </recommendedName>
</protein>
<feature type="transmembrane region" description="Helical" evidence="1">
    <location>
        <begin position="7"/>
        <end position="28"/>
    </location>
</feature>
<feature type="transmembrane region" description="Helical" evidence="1">
    <location>
        <begin position="352"/>
        <end position="376"/>
    </location>
</feature>
<feature type="transmembrane region" description="Helical" evidence="1">
    <location>
        <begin position="382"/>
        <end position="400"/>
    </location>
</feature>
<feature type="transmembrane region" description="Helical" evidence="1">
    <location>
        <begin position="166"/>
        <end position="188"/>
    </location>
</feature>
<feature type="transmembrane region" description="Helical" evidence="1">
    <location>
        <begin position="81"/>
        <end position="103"/>
    </location>
</feature>
<feature type="transmembrane region" description="Helical" evidence="1">
    <location>
        <begin position="40"/>
        <end position="60"/>
    </location>
</feature>
<keyword evidence="3" id="KW-1185">Reference proteome</keyword>
<sequence>MIDLGRYGFALTGPVGAAGAQFLLSLVLLRILDPDSFGRFALLLVIAQFSWGIWSALFCAPLPRLLSEAGSSVREAAVPGILLANLAGVVLALPTFSVMAYLVNEPLGAALAYAVFVSVSLLRWFARALAYAHGEQGKVVMSDLLYALILIGGTAWLAVAPDALEVQAYALLAMSVIVALAPFGMSYLPQRSAGSMFSRLKAYGLIWNDYTRWSLMGVGASELTANAHTYLVAFLIGPAAYAPIAATALLIRPVSVATNALIELERARMARLSGPDRRVKTVAMLRFFRLIIVLIVVTTAALSAALLCYDPRLLYPAAYAPSLLALGTALWIATIAVRVLPFPESALLQSLGAFRPLAMTGIWSALLSCVAVAAILAVAPPIWSIAGVFLGQALGAVLIWREARRWISGIGAP</sequence>
<feature type="transmembrane region" description="Helical" evidence="1">
    <location>
        <begin position="319"/>
        <end position="340"/>
    </location>
</feature>
<feature type="transmembrane region" description="Helical" evidence="1">
    <location>
        <begin position="109"/>
        <end position="132"/>
    </location>
</feature>
<organism evidence="2 3">
    <name type="scientific">Sphingomonas rustica</name>
    <dbReference type="NCBI Taxonomy" id="3103142"/>
    <lineage>
        <taxon>Bacteria</taxon>
        <taxon>Pseudomonadati</taxon>
        <taxon>Pseudomonadota</taxon>
        <taxon>Alphaproteobacteria</taxon>
        <taxon>Sphingomonadales</taxon>
        <taxon>Sphingomonadaceae</taxon>
        <taxon>Sphingomonas</taxon>
    </lineage>
</organism>
<keyword evidence="1" id="KW-0812">Transmembrane</keyword>
<comment type="caution">
    <text evidence="2">The sequence shown here is derived from an EMBL/GenBank/DDBJ whole genome shotgun (WGS) entry which is preliminary data.</text>
</comment>
<evidence type="ECO:0000313" key="3">
    <source>
        <dbReference type="Proteomes" id="UP001427805"/>
    </source>
</evidence>
<evidence type="ECO:0008006" key="4">
    <source>
        <dbReference type="Google" id="ProtNLM"/>
    </source>
</evidence>
<accession>A0ABV0BBW1</accession>
<name>A0ABV0BBW1_9SPHN</name>
<gene>
    <name evidence="2" type="ORF">TPR58_12945</name>
</gene>